<feature type="domain" description="B12-binding" evidence="6">
    <location>
        <begin position="173"/>
        <end position="287"/>
    </location>
</feature>
<dbReference type="Pfam" id="PF02607">
    <property type="entry name" value="B12-binding_2"/>
    <property type="match status" value="1"/>
</dbReference>
<proteinExistence type="predicted"/>
<dbReference type="GO" id="GO:0003677">
    <property type="term" value="F:DNA binding"/>
    <property type="evidence" value="ECO:0007669"/>
    <property type="project" value="UniProtKB-KW"/>
</dbReference>
<comment type="caution">
    <text evidence="7">The sequence shown here is derived from an EMBL/GenBank/DDBJ whole genome shotgun (WGS) entry which is preliminary data.</text>
</comment>
<evidence type="ECO:0000259" key="6">
    <source>
        <dbReference type="PROSITE" id="PS51332"/>
    </source>
</evidence>
<dbReference type="PANTHER" id="PTHR30204:SF69">
    <property type="entry name" value="MERR-FAMILY TRANSCRIPTIONAL REGULATOR"/>
    <property type="match status" value="1"/>
</dbReference>
<dbReference type="InterPro" id="IPR006158">
    <property type="entry name" value="Cobalamin-bd"/>
</dbReference>
<organism evidence="7 8">
    <name type="scientific">Solirubrobacter pauli</name>
    <dbReference type="NCBI Taxonomy" id="166793"/>
    <lineage>
        <taxon>Bacteria</taxon>
        <taxon>Bacillati</taxon>
        <taxon>Actinomycetota</taxon>
        <taxon>Thermoleophilia</taxon>
        <taxon>Solirubrobacterales</taxon>
        <taxon>Solirubrobacteraceae</taxon>
        <taxon>Solirubrobacter</taxon>
    </lineage>
</organism>
<dbReference type="InterPro" id="IPR047057">
    <property type="entry name" value="MerR_fam"/>
</dbReference>
<dbReference type="Gene3D" id="1.10.1240.10">
    <property type="entry name" value="Methionine synthase domain"/>
    <property type="match status" value="1"/>
</dbReference>
<evidence type="ECO:0000256" key="1">
    <source>
        <dbReference type="ARBA" id="ARBA00022491"/>
    </source>
</evidence>
<dbReference type="CDD" id="cd02065">
    <property type="entry name" value="B12-binding_like"/>
    <property type="match status" value="1"/>
</dbReference>
<keyword evidence="8" id="KW-1185">Reference proteome</keyword>
<accession>A0A660LH02</accession>
<dbReference type="GO" id="GO:0003700">
    <property type="term" value="F:DNA-binding transcription factor activity"/>
    <property type="evidence" value="ECO:0007669"/>
    <property type="project" value="InterPro"/>
</dbReference>
<dbReference type="InterPro" id="IPR036724">
    <property type="entry name" value="Cobalamin-bd_sf"/>
</dbReference>
<dbReference type="Pfam" id="PF13411">
    <property type="entry name" value="MerR_1"/>
    <property type="match status" value="1"/>
</dbReference>
<evidence type="ECO:0000259" key="5">
    <source>
        <dbReference type="PROSITE" id="PS50937"/>
    </source>
</evidence>
<dbReference type="PROSITE" id="PS51332">
    <property type="entry name" value="B12_BINDING"/>
    <property type="match status" value="1"/>
</dbReference>
<keyword evidence="4" id="KW-0804">Transcription</keyword>
<keyword evidence="2" id="KW-0805">Transcription regulation</keyword>
<dbReference type="SMART" id="SM00422">
    <property type="entry name" value="HTH_MERR"/>
    <property type="match status" value="1"/>
</dbReference>
<gene>
    <name evidence="7" type="ORF">C8N24_3071</name>
</gene>
<dbReference type="SUPFAM" id="SSF52242">
    <property type="entry name" value="Cobalamin (vitamin B12)-binding domain"/>
    <property type="match status" value="1"/>
</dbReference>
<dbReference type="InterPro" id="IPR036594">
    <property type="entry name" value="Meth_synthase_dom"/>
</dbReference>
<evidence type="ECO:0000256" key="2">
    <source>
        <dbReference type="ARBA" id="ARBA00023015"/>
    </source>
</evidence>
<protein>
    <submittedName>
        <fullName evidence="7">DNA-binding transcriptional MerR regulator</fullName>
    </submittedName>
</protein>
<dbReference type="PANTHER" id="PTHR30204">
    <property type="entry name" value="REDOX-CYCLING DRUG-SENSING TRANSCRIPTIONAL ACTIVATOR SOXR"/>
    <property type="match status" value="1"/>
</dbReference>
<dbReference type="GO" id="GO:0046872">
    <property type="term" value="F:metal ion binding"/>
    <property type="evidence" value="ECO:0007669"/>
    <property type="project" value="InterPro"/>
</dbReference>
<dbReference type="SUPFAM" id="SSF46955">
    <property type="entry name" value="Putative DNA-binding domain"/>
    <property type="match status" value="1"/>
</dbReference>
<dbReference type="AlphaFoldDB" id="A0A660LH02"/>
<dbReference type="InterPro" id="IPR009061">
    <property type="entry name" value="DNA-bd_dom_put_sf"/>
</dbReference>
<dbReference type="Gene3D" id="1.10.1660.10">
    <property type="match status" value="1"/>
</dbReference>
<evidence type="ECO:0000313" key="8">
    <source>
        <dbReference type="Proteomes" id="UP000278962"/>
    </source>
</evidence>
<name>A0A660LH02_9ACTN</name>
<dbReference type="PROSITE" id="PS50937">
    <property type="entry name" value="HTH_MERR_2"/>
    <property type="match status" value="1"/>
</dbReference>
<dbReference type="InterPro" id="IPR000551">
    <property type="entry name" value="MerR-type_HTH_dom"/>
</dbReference>
<dbReference type="GO" id="GO:0031419">
    <property type="term" value="F:cobalamin binding"/>
    <property type="evidence" value="ECO:0007669"/>
    <property type="project" value="InterPro"/>
</dbReference>
<dbReference type="Proteomes" id="UP000278962">
    <property type="component" value="Unassembled WGS sequence"/>
</dbReference>
<keyword evidence="1" id="KW-0678">Repressor</keyword>
<dbReference type="EMBL" id="RBIL01000001">
    <property type="protein sequence ID" value="RKQ93210.1"/>
    <property type="molecule type" value="Genomic_DNA"/>
</dbReference>
<keyword evidence="3 7" id="KW-0238">DNA-binding</keyword>
<evidence type="ECO:0000256" key="3">
    <source>
        <dbReference type="ARBA" id="ARBA00023125"/>
    </source>
</evidence>
<dbReference type="Gene3D" id="3.40.50.280">
    <property type="entry name" value="Cobalamin-binding domain"/>
    <property type="match status" value="1"/>
</dbReference>
<evidence type="ECO:0000313" key="7">
    <source>
        <dbReference type="EMBL" id="RKQ93210.1"/>
    </source>
</evidence>
<reference evidence="7 8" key="1">
    <citation type="submission" date="2018-10" db="EMBL/GenBank/DDBJ databases">
        <title>Genomic Encyclopedia of Archaeal and Bacterial Type Strains, Phase II (KMG-II): from individual species to whole genera.</title>
        <authorList>
            <person name="Goeker M."/>
        </authorList>
    </citation>
    <scope>NUCLEOTIDE SEQUENCE [LARGE SCALE GENOMIC DNA]</scope>
    <source>
        <strain evidence="7 8">DSM 14954</strain>
    </source>
</reference>
<sequence length="287" mass="30294">MPGDGLLRIGELSRRSGVSPERLRAWERRYELLRPTRSPGGLRLYSQADLARVRLMRRHLDTGLAAAEAAALAKQDEVAAPTPPAALSPEALRHELADALDGYDEPRAQAVLDRVLAAMTLDAALGEVVLPYLHELGSRWERGDATVAQEHFASTVLRGRLLGLARGWGLGGGPVALLACAPGERHDLGLIAFGLALRARGWRIVFLGADTPVETTAAAGDELQPHLIVLAVVSITLPEAVSPALRALARRHRLALAGPAAPEVAGALVLAGDPIAEAATLTELIAS</sequence>
<evidence type="ECO:0000256" key="4">
    <source>
        <dbReference type="ARBA" id="ARBA00023163"/>
    </source>
</evidence>
<dbReference type="InterPro" id="IPR003759">
    <property type="entry name" value="Cbl-bd_cap"/>
</dbReference>
<dbReference type="RefSeq" id="WP_170179119.1">
    <property type="nucleotide sequence ID" value="NZ_RBIL01000001.1"/>
</dbReference>
<feature type="domain" description="HTH merR-type" evidence="5">
    <location>
        <begin position="6"/>
        <end position="75"/>
    </location>
</feature>